<dbReference type="AlphaFoldDB" id="A0ABC9P5Y6"/>
<evidence type="ECO:0000313" key="1">
    <source>
        <dbReference type="EMBL" id="EFU90391.1"/>
    </source>
</evidence>
<sequence>ILHRSLDLTMFAYTYRVEQQRKEIIDEAIANKETSVKLPLLPNGEYFWEKGTTAENWMRRYKTFYNIPQDITITFVPMETK</sequence>
<feature type="non-terminal residue" evidence="1">
    <location>
        <position position="1"/>
    </location>
</feature>
<evidence type="ECO:0000313" key="2">
    <source>
        <dbReference type="Proteomes" id="UP000004933"/>
    </source>
</evidence>
<protein>
    <submittedName>
        <fullName evidence="1">Uncharacterized protein</fullName>
    </submittedName>
</protein>
<accession>A0ABC9P5Y6</accession>
<organism evidence="1 2">
    <name type="scientific">Enterococcus faecalis TX0630</name>
    <dbReference type="NCBI Taxonomy" id="749508"/>
    <lineage>
        <taxon>Bacteria</taxon>
        <taxon>Bacillati</taxon>
        <taxon>Bacillota</taxon>
        <taxon>Bacilli</taxon>
        <taxon>Lactobacillales</taxon>
        <taxon>Enterococcaceae</taxon>
        <taxon>Enterococcus</taxon>
    </lineage>
</organism>
<gene>
    <name evidence="1" type="ORF">HMPREF9511_01605</name>
</gene>
<name>A0ABC9P5Y6_ENTFL</name>
<proteinExistence type="predicted"/>
<dbReference type="Proteomes" id="UP000004933">
    <property type="component" value="Unassembled WGS sequence"/>
</dbReference>
<reference evidence="1 2" key="1">
    <citation type="submission" date="2010-09" db="EMBL/GenBank/DDBJ databases">
        <authorList>
            <person name="Weinstock G."/>
            <person name="Sodergren E."/>
            <person name="Clifton S."/>
            <person name="Fulton L."/>
            <person name="Fulton B."/>
            <person name="Courtney L."/>
            <person name="Fronick C."/>
            <person name="Harrison M."/>
            <person name="Strong C."/>
            <person name="Farmer C."/>
            <person name="Delahaunty K."/>
            <person name="Markovic C."/>
            <person name="Hall O."/>
            <person name="Minx P."/>
            <person name="Tomlinson C."/>
            <person name="Mitreva M."/>
            <person name="Hou S."/>
            <person name="Chen J."/>
            <person name="Wollam A."/>
            <person name="Pepin K.H."/>
            <person name="Johnson M."/>
            <person name="Bhonagiri V."/>
            <person name="Zhang X."/>
            <person name="Suruliraj S."/>
            <person name="Warren W."/>
            <person name="Chinwalla A."/>
            <person name="Mardis E.R."/>
            <person name="Wilson R.K."/>
        </authorList>
    </citation>
    <scope>NUCLEOTIDE SEQUENCE [LARGE SCALE GENOMIC DNA]</scope>
    <source>
        <strain evidence="1 2">TX0630</strain>
    </source>
</reference>
<dbReference type="EMBL" id="AEBE01000055">
    <property type="protein sequence ID" value="EFU90391.1"/>
    <property type="molecule type" value="Genomic_DNA"/>
</dbReference>
<comment type="caution">
    <text evidence="1">The sequence shown here is derived from an EMBL/GenBank/DDBJ whole genome shotgun (WGS) entry which is preliminary data.</text>
</comment>